<feature type="signal peptide" evidence="2">
    <location>
        <begin position="1"/>
        <end position="30"/>
    </location>
</feature>
<dbReference type="RefSeq" id="WP_184802545.1">
    <property type="nucleotide sequence ID" value="NZ_JACIIZ010000009.1"/>
</dbReference>
<dbReference type="AlphaFoldDB" id="A0A7X0EE86"/>
<evidence type="ECO:0000256" key="2">
    <source>
        <dbReference type="SAM" id="SignalP"/>
    </source>
</evidence>
<feature type="chain" id="PRO_5030853782" description="Tetratricopeptide repeat protein" evidence="2">
    <location>
        <begin position="31"/>
        <end position="238"/>
    </location>
</feature>
<evidence type="ECO:0000256" key="1">
    <source>
        <dbReference type="SAM" id="MobiDB-lite"/>
    </source>
</evidence>
<evidence type="ECO:0000313" key="3">
    <source>
        <dbReference type="EMBL" id="MBB6252780.1"/>
    </source>
</evidence>
<protein>
    <recommendedName>
        <fullName evidence="5">Tetratricopeptide repeat protein</fullName>
    </recommendedName>
</protein>
<evidence type="ECO:0000313" key="4">
    <source>
        <dbReference type="Proteomes" id="UP000539175"/>
    </source>
</evidence>
<organism evidence="3 4">
    <name type="scientific">Nitrospirillum iridis</name>
    <dbReference type="NCBI Taxonomy" id="765888"/>
    <lineage>
        <taxon>Bacteria</taxon>
        <taxon>Pseudomonadati</taxon>
        <taxon>Pseudomonadota</taxon>
        <taxon>Alphaproteobacteria</taxon>
        <taxon>Rhodospirillales</taxon>
        <taxon>Azospirillaceae</taxon>
        <taxon>Nitrospirillum</taxon>
    </lineage>
</organism>
<comment type="caution">
    <text evidence="3">The sequence shown here is derived from an EMBL/GenBank/DDBJ whole genome shotgun (WGS) entry which is preliminary data.</text>
</comment>
<name>A0A7X0EE86_9PROT</name>
<dbReference type="EMBL" id="JACIIZ010000009">
    <property type="protein sequence ID" value="MBB6252780.1"/>
    <property type="molecule type" value="Genomic_DNA"/>
</dbReference>
<dbReference type="Proteomes" id="UP000539175">
    <property type="component" value="Unassembled WGS sequence"/>
</dbReference>
<accession>A0A7X0EE86</accession>
<keyword evidence="4" id="KW-1185">Reference proteome</keyword>
<reference evidence="3 4" key="1">
    <citation type="submission" date="2020-08" db="EMBL/GenBank/DDBJ databases">
        <title>Genomic Encyclopedia of Type Strains, Phase IV (KMG-IV): sequencing the most valuable type-strain genomes for metagenomic binning, comparative biology and taxonomic classification.</title>
        <authorList>
            <person name="Goeker M."/>
        </authorList>
    </citation>
    <scope>NUCLEOTIDE SEQUENCE [LARGE SCALE GENOMIC DNA]</scope>
    <source>
        <strain evidence="3 4">DSM 22198</strain>
    </source>
</reference>
<sequence>MTIWSHVARSRLSGLLALAAVVMAPLPVTAAGASNEYAEIDTREAVDLVKTLAATQGHENDALVATIQRQPQKYPPVVFFPLAQLLYRQGDLDGAIFWLNAGRLRATFDARLCTDRSAGAGVGALMATMPPELRRAQFDDTGKLRAIMERVITWDETTPYDYDHRWIALHGLGAMRHGLEAGDNGPAQPLTIPKDQWDAVARKSRAELREGFALAIDSVEKNRPPQQAGAPQPGKPNP</sequence>
<gene>
    <name evidence="3" type="ORF">FHS74_003348</name>
</gene>
<evidence type="ECO:0008006" key="5">
    <source>
        <dbReference type="Google" id="ProtNLM"/>
    </source>
</evidence>
<proteinExistence type="predicted"/>
<feature type="region of interest" description="Disordered" evidence="1">
    <location>
        <begin position="216"/>
        <end position="238"/>
    </location>
</feature>
<keyword evidence="2" id="KW-0732">Signal</keyword>